<evidence type="ECO:0000256" key="13">
    <source>
        <dbReference type="SAM" id="MobiDB-lite"/>
    </source>
</evidence>
<dbReference type="GO" id="GO:0016746">
    <property type="term" value="F:acyltransferase activity"/>
    <property type="evidence" value="ECO:0007669"/>
    <property type="project" value="UniProtKB-KW"/>
</dbReference>
<evidence type="ECO:0000256" key="14">
    <source>
        <dbReference type="SAM" id="Phobius"/>
    </source>
</evidence>
<evidence type="ECO:0000256" key="7">
    <source>
        <dbReference type="ARBA" id="ARBA00022989"/>
    </source>
</evidence>
<evidence type="ECO:0000256" key="3">
    <source>
        <dbReference type="ARBA" id="ARBA00019082"/>
    </source>
</evidence>
<organism evidence="15">
    <name type="scientific">Eremomyces bilateralis CBS 781.70</name>
    <dbReference type="NCBI Taxonomy" id="1392243"/>
    <lineage>
        <taxon>Eukaryota</taxon>
        <taxon>Fungi</taxon>
        <taxon>Dikarya</taxon>
        <taxon>Ascomycota</taxon>
        <taxon>Pezizomycotina</taxon>
        <taxon>Dothideomycetes</taxon>
        <taxon>Dothideomycetes incertae sedis</taxon>
        <taxon>Eremomycetales</taxon>
        <taxon>Eremomycetaceae</taxon>
        <taxon>Eremomyces</taxon>
    </lineage>
</organism>
<feature type="transmembrane region" description="Helical" evidence="14">
    <location>
        <begin position="146"/>
        <end position="163"/>
    </location>
</feature>
<evidence type="ECO:0000256" key="12">
    <source>
        <dbReference type="ARBA" id="ARBA00023315"/>
    </source>
</evidence>
<dbReference type="OrthoDB" id="406287at2759"/>
<feature type="transmembrane region" description="Helical" evidence="14">
    <location>
        <begin position="227"/>
        <end position="247"/>
    </location>
</feature>
<comment type="similarity">
    <text evidence="2">Belongs to the GPC1 family.</text>
</comment>
<evidence type="ECO:0000256" key="4">
    <source>
        <dbReference type="ARBA" id="ARBA00022516"/>
    </source>
</evidence>
<reference evidence="17" key="3">
    <citation type="submission" date="2025-04" db="UniProtKB">
        <authorList>
            <consortium name="RefSeq"/>
        </authorList>
    </citation>
    <scope>IDENTIFICATION</scope>
    <source>
        <strain evidence="17">CBS 781.70</strain>
    </source>
</reference>
<evidence type="ECO:0000256" key="2">
    <source>
        <dbReference type="ARBA" id="ARBA00006675"/>
    </source>
</evidence>
<feature type="compositionally biased region" description="Basic and acidic residues" evidence="13">
    <location>
        <begin position="463"/>
        <end position="472"/>
    </location>
</feature>
<feature type="region of interest" description="Disordered" evidence="13">
    <location>
        <begin position="400"/>
        <end position="434"/>
    </location>
</feature>
<feature type="transmembrane region" description="Helical" evidence="14">
    <location>
        <begin position="274"/>
        <end position="295"/>
    </location>
</feature>
<dbReference type="GO" id="GO:0006656">
    <property type="term" value="P:phosphatidylcholine biosynthetic process"/>
    <property type="evidence" value="ECO:0007669"/>
    <property type="project" value="TreeGrafter"/>
</dbReference>
<keyword evidence="16" id="KW-1185">Reference proteome</keyword>
<accession>A0A6G1GCZ4</accession>
<feature type="transmembrane region" description="Helical" evidence="14">
    <location>
        <begin position="170"/>
        <end position="190"/>
    </location>
</feature>
<keyword evidence="11" id="KW-1208">Phospholipid metabolism</keyword>
<dbReference type="EMBL" id="ML975151">
    <property type="protein sequence ID" value="KAF1815776.1"/>
    <property type="molecule type" value="Genomic_DNA"/>
</dbReference>
<evidence type="ECO:0000256" key="8">
    <source>
        <dbReference type="ARBA" id="ARBA00023098"/>
    </source>
</evidence>
<evidence type="ECO:0000256" key="6">
    <source>
        <dbReference type="ARBA" id="ARBA00022692"/>
    </source>
</evidence>
<name>A0A6G1GCZ4_9PEZI</name>
<keyword evidence="4" id="KW-0444">Lipid biosynthesis</keyword>
<evidence type="ECO:0000256" key="1">
    <source>
        <dbReference type="ARBA" id="ARBA00004141"/>
    </source>
</evidence>
<dbReference type="InterPro" id="IPR021261">
    <property type="entry name" value="GPCAT"/>
</dbReference>
<evidence type="ECO:0000256" key="11">
    <source>
        <dbReference type="ARBA" id="ARBA00023264"/>
    </source>
</evidence>
<dbReference type="Pfam" id="PF10998">
    <property type="entry name" value="DUF2838"/>
    <property type="match status" value="1"/>
</dbReference>
<evidence type="ECO:0000256" key="9">
    <source>
        <dbReference type="ARBA" id="ARBA00023136"/>
    </source>
</evidence>
<dbReference type="PANTHER" id="PTHR31201">
    <property type="entry name" value="OS01G0585100 PROTEIN"/>
    <property type="match status" value="1"/>
</dbReference>
<keyword evidence="10" id="KW-0594">Phospholipid biosynthesis</keyword>
<sequence length="502" mass="56867">MSSTPPSPGLSRTGSTSAFGEDYFPPVERLTVFDIIENLALPQRLQSSFEVLTPHELGRRSQARFKTTGLIARDKVDEWRKRIPGTAPDELERYRRRMRDQVERLSRRWNDSKTITMREKVSFIGAVLNIFMSGYLLGAWPEWFHVWYTVQLVYYLPIRFYTYRKREFHYFLVDLCYFVNLLVVFSIWVFPNSRRLMISTFCLAFGNNAIAIAMWRNSLVFHSLEKVTTLFIHIMPCVTLHCLVHLYPRALLPARFPAIHALLSAPHSPSLSSMIGWASVPYFFWQLNYHLFITVRRKAKIAAGRPTSFTWLRRSFADTWIGRIVLALPEPLQEPAFMGIQYAYALLTMMPCPLWFRSRAASVAFLTAVFSWSIYNGATYYIDVFGRRFQKQLEALRKEVERQGPPGGTAPLPDNHGGVLKSGEEGKGETAESVTSDFADATGAAPGPESLEAANAMMVGEQGEQHEAESIKSLENLPLLGGGGSGARLVGEGGDGELRERK</sequence>
<reference evidence="15 17" key="1">
    <citation type="submission" date="2020-01" db="EMBL/GenBank/DDBJ databases">
        <authorList>
            <consortium name="DOE Joint Genome Institute"/>
            <person name="Haridas S."/>
            <person name="Albert R."/>
            <person name="Binder M."/>
            <person name="Bloem J."/>
            <person name="Labutti K."/>
            <person name="Salamov A."/>
            <person name="Andreopoulos B."/>
            <person name="Baker S.E."/>
            <person name="Barry K."/>
            <person name="Bills G."/>
            <person name="Bluhm B.H."/>
            <person name="Cannon C."/>
            <person name="Castanera R."/>
            <person name="Culley D.E."/>
            <person name="Daum C."/>
            <person name="Ezra D."/>
            <person name="Gonzalez J.B."/>
            <person name="Henrissat B."/>
            <person name="Kuo A."/>
            <person name="Liang C."/>
            <person name="Lipzen A."/>
            <person name="Lutzoni F."/>
            <person name="Magnuson J."/>
            <person name="Mondo S."/>
            <person name="Nolan M."/>
            <person name="Ohm R."/>
            <person name="Pangilinan J."/>
            <person name="Park H.-J."/>
            <person name="Ramirez L."/>
            <person name="Alfaro M."/>
            <person name="Sun H."/>
            <person name="Tritt A."/>
            <person name="Yoshinaga Y."/>
            <person name="Zwiers L.-H."/>
            <person name="Turgeon B.G."/>
            <person name="Goodwin S.B."/>
            <person name="Spatafora J.W."/>
            <person name="Crous P.W."/>
            <person name="Grigoriev I.V."/>
        </authorList>
    </citation>
    <scope>NUCLEOTIDE SEQUENCE</scope>
    <source>
        <strain evidence="15 17">CBS 781.70</strain>
    </source>
</reference>
<dbReference type="GO" id="GO:0016020">
    <property type="term" value="C:membrane"/>
    <property type="evidence" value="ECO:0007669"/>
    <property type="project" value="UniProtKB-SubCell"/>
</dbReference>
<proteinExistence type="inferred from homology"/>
<feature type="transmembrane region" description="Helical" evidence="14">
    <location>
        <begin position="362"/>
        <end position="382"/>
    </location>
</feature>
<keyword evidence="6 14" id="KW-0812">Transmembrane</keyword>
<dbReference type="AlphaFoldDB" id="A0A6G1GCZ4"/>
<feature type="transmembrane region" description="Helical" evidence="14">
    <location>
        <begin position="196"/>
        <end position="215"/>
    </location>
</feature>
<dbReference type="Proteomes" id="UP000504638">
    <property type="component" value="Unplaced"/>
</dbReference>
<comment type="subcellular location">
    <subcellularLocation>
        <location evidence="1">Membrane</location>
        <topology evidence="1">Multi-pass membrane protein</topology>
    </subcellularLocation>
</comment>
<evidence type="ECO:0000313" key="17">
    <source>
        <dbReference type="RefSeq" id="XP_033537407.1"/>
    </source>
</evidence>
<evidence type="ECO:0000256" key="5">
    <source>
        <dbReference type="ARBA" id="ARBA00022679"/>
    </source>
</evidence>
<feature type="region of interest" description="Disordered" evidence="13">
    <location>
        <begin position="457"/>
        <end position="502"/>
    </location>
</feature>
<keyword evidence="7 14" id="KW-1133">Transmembrane helix</keyword>
<keyword evidence="12" id="KW-0012">Acyltransferase</keyword>
<dbReference type="PANTHER" id="PTHR31201:SF1">
    <property type="entry name" value="GLYCEROPHOSPHOCHOLINE ACYLTRANSFERASE 1"/>
    <property type="match status" value="1"/>
</dbReference>
<protein>
    <recommendedName>
        <fullName evidence="3">Glycerophosphocholine acyltransferase 1</fullName>
    </recommendedName>
</protein>
<feature type="transmembrane region" description="Helical" evidence="14">
    <location>
        <begin position="121"/>
        <end position="140"/>
    </location>
</feature>
<gene>
    <name evidence="15 17" type="ORF">P152DRAFT_390260</name>
</gene>
<reference evidence="17" key="2">
    <citation type="submission" date="2020-04" db="EMBL/GenBank/DDBJ databases">
        <authorList>
            <consortium name="NCBI Genome Project"/>
        </authorList>
    </citation>
    <scope>NUCLEOTIDE SEQUENCE</scope>
    <source>
        <strain evidence="17">CBS 781.70</strain>
    </source>
</reference>
<keyword evidence="8" id="KW-0443">Lipid metabolism</keyword>
<evidence type="ECO:0000313" key="15">
    <source>
        <dbReference type="EMBL" id="KAF1815776.1"/>
    </source>
</evidence>
<evidence type="ECO:0000256" key="10">
    <source>
        <dbReference type="ARBA" id="ARBA00023209"/>
    </source>
</evidence>
<keyword evidence="5" id="KW-0808">Transferase</keyword>
<dbReference type="GeneID" id="54416604"/>
<dbReference type="RefSeq" id="XP_033537407.1">
    <property type="nucleotide sequence ID" value="XM_033676034.1"/>
</dbReference>
<evidence type="ECO:0000313" key="16">
    <source>
        <dbReference type="Proteomes" id="UP000504638"/>
    </source>
</evidence>
<keyword evidence="9 14" id="KW-0472">Membrane</keyword>